<name>A0A9P8IGG6_9PEZI</name>
<dbReference type="EMBL" id="JAGHQM010001752">
    <property type="protein sequence ID" value="KAH0552840.1"/>
    <property type="molecule type" value="Genomic_DNA"/>
</dbReference>
<sequence length="388" mass="42119">MAMTRMGTIETAETAMYRGKGAVNAAENAMISIVAVMGLSKPRVMSASEAGQHATIIFGPGIESSWEKMQESWEKMQDAWGAKLGEWMVMRKRPYSVDVVGLVVATREFRADVERLRAVLEQRVESADKSSLMKEEMELVGGVIKILGKKVDDFAEAAVTFERTVAMASVGGLTVVDRLGSNTHLFTSHFLPVNFFACPSSLLRASKGQQQQKQPVSKHTEDSTATTMTTVREATTTVVNTAGEAAIVAARVAATAAAAVARTTPEEALIRGLWERVFGRELETCRQNLQTGSWKIAKPAMAEERGHRSGHGRAYTGAGMRKIMEAIQVFGEDAEQFKATMEGEIRAIKRGALSRAQRGEIGAAMAKFDKAVEEFRAAAEGLEAVVRV</sequence>
<evidence type="ECO:0000313" key="1">
    <source>
        <dbReference type="EMBL" id="KAH0552840.1"/>
    </source>
</evidence>
<dbReference type="Proteomes" id="UP000750711">
    <property type="component" value="Unassembled WGS sequence"/>
</dbReference>
<keyword evidence="2" id="KW-1185">Reference proteome</keyword>
<accession>A0A9P8IGG6</accession>
<gene>
    <name evidence="1" type="ORF">GP486_006959</name>
</gene>
<reference evidence="1" key="1">
    <citation type="submission" date="2021-03" db="EMBL/GenBank/DDBJ databases">
        <title>Comparative genomics and phylogenomic investigation of the class Geoglossomycetes provide insights into ecological specialization and systematics.</title>
        <authorList>
            <person name="Melie T."/>
            <person name="Pirro S."/>
            <person name="Miller A.N."/>
            <person name="Quandt A."/>
        </authorList>
    </citation>
    <scope>NUCLEOTIDE SEQUENCE</scope>
    <source>
        <strain evidence="1">CAQ_001_2017</strain>
    </source>
</reference>
<proteinExistence type="predicted"/>
<evidence type="ECO:0000313" key="2">
    <source>
        <dbReference type="Proteomes" id="UP000750711"/>
    </source>
</evidence>
<comment type="caution">
    <text evidence="1">The sequence shown here is derived from an EMBL/GenBank/DDBJ whole genome shotgun (WGS) entry which is preliminary data.</text>
</comment>
<organism evidence="1 2">
    <name type="scientific">Trichoglossum hirsutum</name>
    <dbReference type="NCBI Taxonomy" id="265104"/>
    <lineage>
        <taxon>Eukaryota</taxon>
        <taxon>Fungi</taxon>
        <taxon>Dikarya</taxon>
        <taxon>Ascomycota</taxon>
        <taxon>Pezizomycotina</taxon>
        <taxon>Geoglossomycetes</taxon>
        <taxon>Geoglossales</taxon>
        <taxon>Geoglossaceae</taxon>
        <taxon>Trichoglossum</taxon>
    </lineage>
</organism>
<dbReference type="AlphaFoldDB" id="A0A9P8IGG6"/>
<protein>
    <submittedName>
        <fullName evidence="1">Uncharacterized protein</fullName>
    </submittedName>
</protein>